<dbReference type="OrthoDB" id="1627728at2759"/>
<name>A0A830B7J2_9LAMI</name>
<keyword evidence="3" id="KW-1185">Reference proteome</keyword>
<proteinExistence type="predicted"/>
<evidence type="ECO:0000313" key="2">
    <source>
        <dbReference type="EMBL" id="GFP82976.1"/>
    </source>
</evidence>
<dbReference type="EMBL" id="BMAC01000055">
    <property type="protein sequence ID" value="GFP82976.1"/>
    <property type="molecule type" value="Genomic_DNA"/>
</dbReference>
<keyword evidence="1" id="KW-0472">Membrane</keyword>
<comment type="caution">
    <text evidence="2">The sequence shown here is derived from an EMBL/GenBank/DDBJ whole genome shotgun (WGS) entry which is preliminary data.</text>
</comment>
<accession>A0A830B7J2</accession>
<sequence length="91" mass="9987">MIVDDGGGPGESSGSCSINIYINNDMQGVNNSVLIGSEVKMGDPGVRLCLEGLKMDRGFRVVSRKKDYWDSWMLLVGFMIMALSFCAYLLL</sequence>
<evidence type="ECO:0000256" key="1">
    <source>
        <dbReference type="SAM" id="Phobius"/>
    </source>
</evidence>
<keyword evidence="1" id="KW-0812">Transmembrane</keyword>
<keyword evidence="1" id="KW-1133">Transmembrane helix</keyword>
<reference evidence="2" key="1">
    <citation type="submission" date="2020-07" db="EMBL/GenBank/DDBJ databases">
        <title>Ethylene signaling mediates host invasion by parasitic plants.</title>
        <authorList>
            <person name="Yoshida S."/>
        </authorList>
    </citation>
    <scope>NUCLEOTIDE SEQUENCE</scope>
    <source>
        <strain evidence="2">Okayama</strain>
    </source>
</reference>
<evidence type="ECO:0000313" key="3">
    <source>
        <dbReference type="Proteomes" id="UP000653305"/>
    </source>
</evidence>
<dbReference type="AlphaFoldDB" id="A0A830B7J2"/>
<protein>
    <submittedName>
        <fullName evidence="2">Uncharacterized protein</fullName>
    </submittedName>
</protein>
<dbReference type="Proteomes" id="UP000653305">
    <property type="component" value="Unassembled WGS sequence"/>
</dbReference>
<organism evidence="2 3">
    <name type="scientific">Phtheirospermum japonicum</name>
    <dbReference type="NCBI Taxonomy" id="374723"/>
    <lineage>
        <taxon>Eukaryota</taxon>
        <taxon>Viridiplantae</taxon>
        <taxon>Streptophyta</taxon>
        <taxon>Embryophyta</taxon>
        <taxon>Tracheophyta</taxon>
        <taxon>Spermatophyta</taxon>
        <taxon>Magnoliopsida</taxon>
        <taxon>eudicotyledons</taxon>
        <taxon>Gunneridae</taxon>
        <taxon>Pentapetalae</taxon>
        <taxon>asterids</taxon>
        <taxon>lamiids</taxon>
        <taxon>Lamiales</taxon>
        <taxon>Orobanchaceae</taxon>
        <taxon>Orobanchaceae incertae sedis</taxon>
        <taxon>Phtheirospermum</taxon>
    </lineage>
</organism>
<gene>
    <name evidence="2" type="ORF">PHJA_000440700</name>
</gene>
<feature type="transmembrane region" description="Helical" evidence="1">
    <location>
        <begin position="72"/>
        <end position="90"/>
    </location>
</feature>